<dbReference type="Proteomes" id="UP000440578">
    <property type="component" value="Unassembled WGS sequence"/>
</dbReference>
<evidence type="ECO:0000256" key="1">
    <source>
        <dbReference type="PROSITE-ProRule" id="PRU00497"/>
    </source>
</evidence>
<dbReference type="InterPro" id="IPR000618">
    <property type="entry name" value="Insect_cuticle"/>
</dbReference>
<feature type="compositionally biased region" description="Polar residues" evidence="2">
    <location>
        <begin position="213"/>
        <end position="282"/>
    </location>
</feature>
<comment type="caution">
    <text evidence="3">The sequence shown here is derived from an EMBL/GenBank/DDBJ whole genome shotgun (WGS) entry which is preliminary data.</text>
</comment>
<dbReference type="OrthoDB" id="6371560at2759"/>
<evidence type="ECO:0000313" key="4">
    <source>
        <dbReference type="Proteomes" id="UP000440578"/>
    </source>
</evidence>
<dbReference type="PROSITE" id="PS51155">
    <property type="entry name" value="CHIT_BIND_RR_2"/>
    <property type="match status" value="1"/>
</dbReference>
<name>A0A6A4WRD5_AMPAM</name>
<keyword evidence="1" id="KW-0193">Cuticle</keyword>
<sequence length="374" mass="40868">MLRIVLELYAGDDGLYRDGQYTPNTDASYQFQFDAGDHGRDEAADRDGEVQGSFYAVHPDGLRRDVEFSAGRDGFRGDARRVRAGPGARVRSCARPRGRARSTRRQRSSPRSHRTASTTGSTTPVTRRAPEDINLNTNYYEGDFSFVADDDQNRYEVRYKAGAGIGFVPEGDHLPMQVQETPEVAEAKAAFLEKFAEAQAEALQRPNAYRGNGVQSNNGNGFQSPRPNNGNGFQRDQTNNGNGFRRAQNNNGNGFQRDQTNNGNGFQRAQNNGNGFQRAQNNNRNGFQRAQTKNGNGFQKAVAGFQRDQAPAGNGFQNPQPIGASSQTRYSSVAAPQNDAAVHPSQMVSGLALGGHMKQAAPSQINDTYLPPNN</sequence>
<dbReference type="EMBL" id="VIIS01000825">
    <property type="protein sequence ID" value="KAF0304648.1"/>
    <property type="molecule type" value="Genomic_DNA"/>
</dbReference>
<keyword evidence="4" id="KW-1185">Reference proteome</keyword>
<dbReference type="GO" id="GO:0042302">
    <property type="term" value="F:structural constituent of cuticle"/>
    <property type="evidence" value="ECO:0007669"/>
    <property type="project" value="UniProtKB-UniRule"/>
</dbReference>
<dbReference type="AlphaFoldDB" id="A0A6A4WRD5"/>
<feature type="compositionally biased region" description="Basic residues" evidence="2">
    <location>
        <begin position="92"/>
        <end position="114"/>
    </location>
</feature>
<evidence type="ECO:0000256" key="2">
    <source>
        <dbReference type="SAM" id="MobiDB-lite"/>
    </source>
</evidence>
<feature type="compositionally biased region" description="Low complexity" evidence="2">
    <location>
        <begin position="115"/>
        <end position="127"/>
    </location>
</feature>
<proteinExistence type="predicted"/>
<accession>A0A6A4WRD5</accession>
<feature type="region of interest" description="Disordered" evidence="2">
    <location>
        <begin position="209"/>
        <end position="282"/>
    </location>
</feature>
<feature type="compositionally biased region" description="Polar residues" evidence="2">
    <location>
        <begin position="315"/>
        <end position="335"/>
    </location>
</feature>
<dbReference type="Pfam" id="PF00379">
    <property type="entry name" value="Chitin_bind_4"/>
    <property type="match status" value="2"/>
</dbReference>
<protein>
    <submittedName>
        <fullName evidence="3">Uncharacterized protein</fullName>
    </submittedName>
</protein>
<feature type="region of interest" description="Disordered" evidence="2">
    <location>
        <begin position="77"/>
        <end position="133"/>
    </location>
</feature>
<evidence type="ECO:0000313" key="3">
    <source>
        <dbReference type="EMBL" id="KAF0304648.1"/>
    </source>
</evidence>
<feature type="region of interest" description="Disordered" evidence="2">
    <location>
        <begin position="309"/>
        <end position="342"/>
    </location>
</feature>
<reference evidence="3 4" key="1">
    <citation type="submission" date="2019-07" db="EMBL/GenBank/DDBJ databases">
        <title>Draft genome assembly of a fouling barnacle, Amphibalanus amphitrite (Darwin, 1854): The first reference genome for Thecostraca.</title>
        <authorList>
            <person name="Kim W."/>
        </authorList>
    </citation>
    <scope>NUCLEOTIDE SEQUENCE [LARGE SCALE GENOMIC DNA]</scope>
    <source>
        <strain evidence="3">SNU_AA5</strain>
        <tissue evidence="3">Soma without cirri and trophi</tissue>
    </source>
</reference>
<organism evidence="3 4">
    <name type="scientific">Amphibalanus amphitrite</name>
    <name type="common">Striped barnacle</name>
    <name type="synonym">Balanus amphitrite</name>
    <dbReference type="NCBI Taxonomy" id="1232801"/>
    <lineage>
        <taxon>Eukaryota</taxon>
        <taxon>Metazoa</taxon>
        <taxon>Ecdysozoa</taxon>
        <taxon>Arthropoda</taxon>
        <taxon>Crustacea</taxon>
        <taxon>Multicrustacea</taxon>
        <taxon>Cirripedia</taxon>
        <taxon>Thoracica</taxon>
        <taxon>Thoracicalcarea</taxon>
        <taxon>Balanomorpha</taxon>
        <taxon>Balanoidea</taxon>
        <taxon>Balanidae</taxon>
        <taxon>Amphibalaninae</taxon>
        <taxon>Amphibalanus</taxon>
    </lineage>
</organism>
<gene>
    <name evidence="3" type="ORF">FJT64_002693</name>
</gene>